<evidence type="ECO:0000313" key="3">
    <source>
        <dbReference type="Proteomes" id="UP000199315"/>
    </source>
</evidence>
<reference evidence="2 3" key="1">
    <citation type="submission" date="2016-09" db="EMBL/GenBank/DDBJ databases">
        <authorList>
            <person name="Capua I."/>
            <person name="De Benedictis P."/>
            <person name="Joannis T."/>
            <person name="Lombin L.H."/>
            <person name="Cattoli G."/>
        </authorList>
    </citation>
    <scope>NUCLEOTIDE SEQUENCE [LARGE SCALE GENOMIC DNA]</scope>
    <source>
        <strain evidence="2 3">GluBS11</strain>
    </source>
</reference>
<protein>
    <submittedName>
        <fullName evidence="2">Uncharacterized protein</fullName>
    </submittedName>
</protein>
<keyword evidence="1" id="KW-1133">Transmembrane helix</keyword>
<dbReference type="Proteomes" id="UP000199315">
    <property type="component" value="Unassembled WGS sequence"/>
</dbReference>
<evidence type="ECO:0000256" key="1">
    <source>
        <dbReference type="SAM" id="Phobius"/>
    </source>
</evidence>
<sequence>MILSIVLGLKKGENMKNRKRWVACIALCVVIGTSIGWQVRASKNHATRYESKVNEESLTSFQKNTQDFYYNQLTEDERIVFEQIISLYSDLDKVEITLENPVSVYNISRIADAVRESQRDNYWNFIFT</sequence>
<feature type="transmembrane region" description="Helical" evidence="1">
    <location>
        <begin position="21"/>
        <end position="39"/>
    </location>
</feature>
<dbReference type="AlphaFoldDB" id="A0A1D3TVW4"/>
<name>A0A1D3TVW4_9FIRM</name>
<keyword evidence="1" id="KW-0812">Transmembrane</keyword>
<evidence type="ECO:0000313" key="2">
    <source>
        <dbReference type="EMBL" id="SCP98309.1"/>
    </source>
</evidence>
<proteinExistence type="predicted"/>
<dbReference type="STRING" id="1619234.SAMN05421730_101918"/>
<keyword evidence="1" id="KW-0472">Membrane</keyword>
<organism evidence="2 3">
    <name type="scientific">Anaerobium acetethylicum</name>
    <dbReference type="NCBI Taxonomy" id="1619234"/>
    <lineage>
        <taxon>Bacteria</taxon>
        <taxon>Bacillati</taxon>
        <taxon>Bacillota</taxon>
        <taxon>Clostridia</taxon>
        <taxon>Lachnospirales</taxon>
        <taxon>Lachnospiraceae</taxon>
        <taxon>Anaerobium</taxon>
    </lineage>
</organism>
<accession>A0A1D3TVW4</accession>
<keyword evidence="3" id="KW-1185">Reference proteome</keyword>
<gene>
    <name evidence="2" type="ORF">SAMN05421730_101918</name>
</gene>
<dbReference type="EMBL" id="FMKA01000019">
    <property type="protein sequence ID" value="SCP98309.1"/>
    <property type="molecule type" value="Genomic_DNA"/>
</dbReference>